<keyword evidence="4 6" id="KW-0808">Transferase</keyword>
<gene>
    <name evidence="9" type="primary">LOC105034971</name>
</gene>
<dbReference type="SUPFAM" id="SSF53756">
    <property type="entry name" value="UDP-Glycosyltransferase/glycogen phosphorylase"/>
    <property type="match status" value="1"/>
</dbReference>
<dbReference type="FunCoup" id="A0A6I9QHA9">
    <property type="interactions" value="12"/>
</dbReference>
<dbReference type="GeneID" id="105034971"/>
<name>A0A6I9QHA9_ELAGV</name>
<sequence>MESGTHQPHALFLPYPAQGHINPMLQFAKRLSSHGLRATLVTTRFLLSTTRPELGPVALASISDGFDRGGFAEAGSGPAYQDRFESVGSTTLDDLVRSERAAGRPVRVLVYDSHLPWARDVGERHGLVTVSLFTQPCSVNIVYGLVKEGRLRMPVTEPVSLPGLPRLEPDCLPSFVVEADLAYAWCLKALLEQYKNLEKADVVFVNSSYELQPEEADYMRSIWRAKIIGPMVPSSYLDNRLPSDSHYGFDLQHSPSINLCMQWLDSGPSNSVVYVSFGTVAALDPSQMVEIAFGLLNSGKRFLWVVRSSESFKIPENMKDLPSERGLVVSWIPQMAVLSHKAVGCFLTHCGWNSTMEGITLGVPMVGVPQWTDQPMNAKYIEDVWRVGVRARANEKGLVGREEVERCVRVVMEGERSEEIRRNARKWGELAKKSVEEGGSSDRNIAEFVARYCSSK</sequence>
<evidence type="ECO:0000256" key="2">
    <source>
        <dbReference type="ARBA" id="ARBA00022575"/>
    </source>
</evidence>
<dbReference type="InterPro" id="IPR035595">
    <property type="entry name" value="UDP_glycos_trans_CS"/>
</dbReference>
<evidence type="ECO:0000313" key="8">
    <source>
        <dbReference type="Proteomes" id="UP000504607"/>
    </source>
</evidence>
<evidence type="ECO:0000256" key="5">
    <source>
        <dbReference type="ARBA" id="ARBA00058521"/>
    </source>
</evidence>
<dbReference type="PANTHER" id="PTHR11926">
    <property type="entry name" value="GLUCOSYL/GLUCURONOSYL TRANSFERASES"/>
    <property type="match status" value="1"/>
</dbReference>
<dbReference type="KEGG" id="egu:105034971"/>
<evidence type="ECO:0000256" key="3">
    <source>
        <dbReference type="ARBA" id="ARBA00022676"/>
    </source>
</evidence>
<evidence type="ECO:0000256" key="4">
    <source>
        <dbReference type="ARBA" id="ARBA00022679"/>
    </source>
</evidence>
<dbReference type="GO" id="GO:0080043">
    <property type="term" value="F:quercetin 3-O-glucosyltransferase activity"/>
    <property type="evidence" value="ECO:0007669"/>
    <property type="project" value="TreeGrafter"/>
</dbReference>
<dbReference type="FunFam" id="3.40.50.2000:FF:000057">
    <property type="entry name" value="Glycosyltransferase"/>
    <property type="match status" value="1"/>
</dbReference>
<dbReference type="RefSeq" id="XP_010908641.1">
    <property type="nucleotide sequence ID" value="XM_010910339.3"/>
</dbReference>
<dbReference type="CDD" id="cd03784">
    <property type="entry name" value="GT1_Gtf-like"/>
    <property type="match status" value="1"/>
</dbReference>
<dbReference type="PANTHER" id="PTHR11926:SF1553">
    <property type="entry name" value="GLYCOSYLTRANSFERASE"/>
    <property type="match status" value="1"/>
</dbReference>
<keyword evidence="8" id="KW-1185">Reference proteome</keyword>
<dbReference type="Proteomes" id="UP000504607">
    <property type="component" value="Chromosome 2"/>
</dbReference>
<dbReference type="EC" id="2.4.1.-" evidence="7"/>
<dbReference type="Pfam" id="PF00201">
    <property type="entry name" value="UDPGT"/>
    <property type="match status" value="1"/>
</dbReference>
<evidence type="ECO:0000256" key="7">
    <source>
        <dbReference type="RuleBase" id="RU362057"/>
    </source>
</evidence>
<dbReference type="FunFam" id="3.40.50.2000:FF:000019">
    <property type="entry name" value="Glycosyltransferase"/>
    <property type="match status" value="1"/>
</dbReference>
<comment type="similarity">
    <text evidence="1 6">Belongs to the UDP-glycosyltransferase family.</text>
</comment>
<evidence type="ECO:0000256" key="1">
    <source>
        <dbReference type="ARBA" id="ARBA00009995"/>
    </source>
</evidence>
<dbReference type="Gene3D" id="3.40.50.2000">
    <property type="entry name" value="Glycogen Phosphorylase B"/>
    <property type="match status" value="2"/>
</dbReference>
<evidence type="ECO:0000256" key="6">
    <source>
        <dbReference type="RuleBase" id="RU003718"/>
    </source>
</evidence>
<dbReference type="AlphaFoldDB" id="A0A6I9QHA9"/>
<comment type="function">
    <text evidence="5">Involved in the detoxification of the Fusarium mycotoxin deoxynivalenol by the transfer of glucose from UDP-D-glucose to the hydroxyl group at C-3, forming deoxynivalenol-3-O-beta-D-glucoside.</text>
</comment>
<dbReference type="PROSITE" id="PS00375">
    <property type="entry name" value="UDPGT"/>
    <property type="match status" value="1"/>
</dbReference>
<dbReference type="GO" id="GO:0080044">
    <property type="term" value="F:quercetin 7-O-glucosyltransferase activity"/>
    <property type="evidence" value="ECO:0007669"/>
    <property type="project" value="TreeGrafter"/>
</dbReference>
<keyword evidence="2" id="KW-0216">Detoxification</keyword>
<evidence type="ECO:0000313" key="9">
    <source>
        <dbReference type="RefSeq" id="XP_010908641.1"/>
    </source>
</evidence>
<reference evidence="9" key="1">
    <citation type="submission" date="2025-08" db="UniProtKB">
        <authorList>
            <consortium name="RefSeq"/>
        </authorList>
    </citation>
    <scope>IDENTIFICATION</scope>
</reference>
<organism evidence="8 9">
    <name type="scientific">Elaeis guineensis var. tenera</name>
    <name type="common">Oil palm</name>
    <dbReference type="NCBI Taxonomy" id="51953"/>
    <lineage>
        <taxon>Eukaryota</taxon>
        <taxon>Viridiplantae</taxon>
        <taxon>Streptophyta</taxon>
        <taxon>Embryophyta</taxon>
        <taxon>Tracheophyta</taxon>
        <taxon>Spermatophyta</taxon>
        <taxon>Magnoliopsida</taxon>
        <taxon>Liliopsida</taxon>
        <taxon>Arecaceae</taxon>
        <taxon>Arecoideae</taxon>
        <taxon>Cocoseae</taxon>
        <taxon>Elaeidinae</taxon>
        <taxon>Elaeis</taxon>
    </lineage>
</organism>
<dbReference type="InParanoid" id="A0A6I9QHA9"/>
<accession>A0A6I9QHA9</accession>
<dbReference type="GO" id="GO:0009636">
    <property type="term" value="P:response to toxic substance"/>
    <property type="evidence" value="ECO:0007669"/>
    <property type="project" value="UniProtKB-KW"/>
</dbReference>
<dbReference type="InterPro" id="IPR002213">
    <property type="entry name" value="UDP_glucos_trans"/>
</dbReference>
<keyword evidence="3 6" id="KW-0328">Glycosyltransferase</keyword>
<dbReference type="OrthoDB" id="678493at2759"/>
<protein>
    <recommendedName>
        <fullName evidence="7">Glycosyltransferase</fullName>
        <ecNumber evidence="7">2.4.1.-</ecNumber>
    </recommendedName>
</protein>
<proteinExistence type="inferred from homology"/>